<accession>A0A0E9R882</accession>
<reference evidence="1" key="1">
    <citation type="submission" date="2014-11" db="EMBL/GenBank/DDBJ databases">
        <authorList>
            <person name="Amaro Gonzalez C."/>
        </authorList>
    </citation>
    <scope>NUCLEOTIDE SEQUENCE</scope>
</reference>
<sequence>MAQAINNINPFFIVILVV</sequence>
<reference evidence="1" key="2">
    <citation type="journal article" date="2015" name="Fish Shellfish Immunol.">
        <title>Early steps in the European eel (Anguilla anguilla)-Vibrio vulnificus interaction in the gills: Role of the RtxA13 toxin.</title>
        <authorList>
            <person name="Callol A."/>
            <person name="Pajuelo D."/>
            <person name="Ebbesson L."/>
            <person name="Teles M."/>
            <person name="MacKenzie S."/>
            <person name="Amaro C."/>
        </authorList>
    </citation>
    <scope>NUCLEOTIDE SEQUENCE</scope>
</reference>
<name>A0A0E9R882_ANGAN</name>
<organism evidence="1">
    <name type="scientific">Anguilla anguilla</name>
    <name type="common">European freshwater eel</name>
    <name type="synonym">Muraena anguilla</name>
    <dbReference type="NCBI Taxonomy" id="7936"/>
    <lineage>
        <taxon>Eukaryota</taxon>
        <taxon>Metazoa</taxon>
        <taxon>Chordata</taxon>
        <taxon>Craniata</taxon>
        <taxon>Vertebrata</taxon>
        <taxon>Euteleostomi</taxon>
        <taxon>Actinopterygii</taxon>
        <taxon>Neopterygii</taxon>
        <taxon>Teleostei</taxon>
        <taxon>Anguilliformes</taxon>
        <taxon>Anguillidae</taxon>
        <taxon>Anguilla</taxon>
    </lineage>
</organism>
<proteinExistence type="predicted"/>
<evidence type="ECO:0000313" key="1">
    <source>
        <dbReference type="EMBL" id="JAH24987.1"/>
    </source>
</evidence>
<dbReference type="AlphaFoldDB" id="A0A0E9R882"/>
<dbReference type="EMBL" id="GBXM01083590">
    <property type="protein sequence ID" value="JAH24987.1"/>
    <property type="molecule type" value="Transcribed_RNA"/>
</dbReference>
<protein>
    <submittedName>
        <fullName evidence="1">Uncharacterized protein</fullName>
    </submittedName>
</protein>